<dbReference type="PANTHER" id="PTHR11764">
    <property type="entry name" value="TERPENE CYCLASE/MUTASE FAMILY MEMBER"/>
    <property type="match status" value="1"/>
</dbReference>
<name>A0AAD9I6F0_9PEZI</name>
<dbReference type="Gene3D" id="1.25.40.10">
    <property type="entry name" value="Tetratricopeptide repeat domain"/>
    <property type="match status" value="1"/>
</dbReference>
<evidence type="ECO:0000259" key="9">
    <source>
        <dbReference type="PROSITE" id="PS51048"/>
    </source>
</evidence>
<feature type="region of interest" description="Disordered" evidence="8">
    <location>
        <begin position="1126"/>
        <end position="1172"/>
    </location>
</feature>
<dbReference type="Pfam" id="PF04969">
    <property type="entry name" value="CS"/>
    <property type="match status" value="1"/>
</dbReference>
<dbReference type="InterPro" id="IPR007052">
    <property type="entry name" value="CS_dom"/>
</dbReference>
<evidence type="ECO:0000256" key="8">
    <source>
        <dbReference type="SAM" id="MobiDB-lite"/>
    </source>
</evidence>
<proteinExistence type="inferred from homology"/>
<feature type="compositionally biased region" description="Basic and acidic residues" evidence="8">
    <location>
        <begin position="18"/>
        <end position="41"/>
    </location>
</feature>
<feature type="region of interest" description="Disordered" evidence="8">
    <location>
        <begin position="866"/>
        <end position="914"/>
    </location>
</feature>
<dbReference type="GO" id="GO:0000250">
    <property type="term" value="F:lanosterol synthase activity"/>
    <property type="evidence" value="ECO:0007669"/>
    <property type="project" value="UniProtKB-ARBA"/>
</dbReference>
<sequence>MAPPTTKKRSNGAVAVASDKKTTDSEHQNKRPRLEEKTDRSRWRCKDDESRLTWHYLADEESAKEWPQSYADKWYLGLPTGLPELPPAKRPLDAVCNGLSFFEKLQLPSGCWGCEYGGPMFLLPGIIIAWYVTNTPVPSAYATEIKNYLFARANTDDGGWGLHIEGESTVLGTALNYIVLRLVGVDADHPKMVKARATLHKLGGATHAPHWAKFWMAVLGVVDWDIVNPCPPELWLLPDWVPFHPWRWWVHIRYVYLPMGYLYSKKWSSRDTDTIRSLRKELFTEDWATINWDAHRNSICPKDNYHPKTWLLNCLNWVLVNVWNRYLRTKSLAQKAEDWTMKLIDMEDANTDYADLATVNGPMNLICCYVRDGPDSYSVRRHRERLMESFWMSKEGLLYNGTNGVQTWDTAFAVQAVMDAGLTEEPRWRSMLLKALEFLDNHQIREDIHDEKPHYRQRRKGAWAFSNKDQGYAVSDCVSEALKAVIILQSTPGFPTLIDDQRIFDAIDTLLTYQNPSGACSSYEPPRAGEWMEMLNAAEVFGKIMVEYEYPECTTAVVTALSLFKKHWPDYRTAEIEKFVDRAVKWIKTVQCPHGGWYGSWAICFTYATQFALESLASVGETYANSSHSRRGCEFLLSKQRDDGGWSEHYKACETGEWHEHPSGSQVVMTAWALIGLMNADYPHVEPIRKGIKLIMERQQPNGEWLQEAIEGVFNKSCMISFPNYKFTFVLKALGMFSQRYPEETVFPKVQSASMSEGQRGLEAIRARKLDEGIKLLDKALEQSNSPTWLLARAKAHYMLKNHDLALEDAEAAYHSAIERGSGNSRKLMIEAQYRRACCLFQYRRYADADCCAKWAMLLAEGRPATEDDGVERNVDEEGNYKATAEDVKADTSNRPNGHEKDGQDRSSAAASLALAGGSKTSTGYATDWTMAHIWRSHCVRELEKLPAGDAGRKVGVTKIPPKRAQRKVKTTRSNSAGSSADSDHSTEAMTGVVSARDVKVIEKRITREDGPVPEDKLKLRADFYQSAQNVTISFFAKDIKKDTLTVKFATNKVLIKPIPRENAPYLEAEESESASTILLSQSIDPAGSRFTVTPRKLELSLKKAVPEKWTSWGKEEIGDHFGEDREQTAAHPAEEAPKPTVPIAKAPAYPTSSKSGPKDWEKLASSEADDEDQDVNAFFKNLYKGSTDEQRRAMMKSFTESNGTALSTDWSDVGKRKVETQPPEGVEAKKW</sequence>
<dbReference type="GO" id="GO:0006696">
    <property type="term" value="P:ergosterol biosynthetic process"/>
    <property type="evidence" value="ECO:0007669"/>
    <property type="project" value="TreeGrafter"/>
</dbReference>
<dbReference type="CDD" id="cd02892">
    <property type="entry name" value="SQCY_1"/>
    <property type="match status" value="1"/>
</dbReference>
<accession>A0AAD9I6F0</accession>
<dbReference type="FunFam" id="1.50.10.20:FF:000003">
    <property type="entry name" value="Terpene cyclase/mutase family member"/>
    <property type="match status" value="1"/>
</dbReference>
<evidence type="ECO:0000256" key="6">
    <source>
        <dbReference type="ARBA" id="ARBA00023098"/>
    </source>
</evidence>
<dbReference type="InterPro" id="IPR008930">
    <property type="entry name" value="Terpenoid_cyclase/PrenylTrfase"/>
</dbReference>
<gene>
    <name evidence="11" type="ORF">P8C59_005833</name>
</gene>
<dbReference type="SUPFAM" id="SSF48239">
    <property type="entry name" value="Terpenoid cyclases/Protein prenyltransferases"/>
    <property type="match status" value="2"/>
</dbReference>
<feature type="region of interest" description="Disordered" evidence="8">
    <location>
        <begin position="963"/>
        <end position="990"/>
    </location>
</feature>
<evidence type="ECO:0008006" key="13">
    <source>
        <dbReference type="Google" id="ProtNLM"/>
    </source>
</evidence>
<dbReference type="AlphaFoldDB" id="A0AAD9I6F0"/>
<dbReference type="InterPro" id="IPR032696">
    <property type="entry name" value="SQ_cyclase_C"/>
</dbReference>
<dbReference type="CDD" id="cd06466">
    <property type="entry name" value="p23_CS_SGT1_like"/>
    <property type="match status" value="1"/>
</dbReference>
<evidence type="ECO:0000256" key="2">
    <source>
        <dbReference type="ARBA" id="ARBA00009755"/>
    </source>
</evidence>
<dbReference type="Gene3D" id="6.20.120.20">
    <property type="match status" value="1"/>
</dbReference>
<keyword evidence="6" id="KW-0443">Lipid metabolism</keyword>
<organism evidence="11 12">
    <name type="scientific">Phyllachora maydis</name>
    <dbReference type="NCBI Taxonomy" id="1825666"/>
    <lineage>
        <taxon>Eukaryota</taxon>
        <taxon>Fungi</taxon>
        <taxon>Dikarya</taxon>
        <taxon>Ascomycota</taxon>
        <taxon>Pezizomycotina</taxon>
        <taxon>Sordariomycetes</taxon>
        <taxon>Sordariomycetidae</taxon>
        <taxon>Phyllachorales</taxon>
        <taxon>Phyllachoraceae</taxon>
        <taxon>Phyllachora</taxon>
    </lineage>
</organism>
<dbReference type="Pfam" id="PF13249">
    <property type="entry name" value="SQHop_cyclase_N"/>
    <property type="match status" value="1"/>
</dbReference>
<comment type="similarity">
    <text evidence="1">Belongs to the SGT1 family.</text>
</comment>
<dbReference type="EMBL" id="JAQQPM010000005">
    <property type="protein sequence ID" value="KAK2071405.1"/>
    <property type="molecule type" value="Genomic_DNA"/>
</dbReference>
<feature type="domain" description="CS" evidence="10">
    <location>
        <begin position="1017"/>
        <end position="1114"/>
    </location>
</feature>
<evidence type="ECO:0000256" key="3">
    <source>
        <dbReference type="ARBA" id="ARBA00022516"/>
    </source>
</evidence>
<feature type="compositionally biased region" description="Basic and acidic residues" evidence="8">
    <location>
        <begin position="1126"/>
        <end position="1138"/>
    </location>
</feature>
<protein>
    <recommendedName>
        <fullName evidence="13">Lanosterol synthase</fullName>
    </recommendedName>
</protein>
<evidence type="ECO:0000256" key="7">
    <source>
        <dbReference type="ARBA" id="ARBA00023235"/>
    </source>
</evidence>
<evidence type="ECO:0000256" key="5">
    <source>
        <dbReference type="ARBA" id="ARBA00022955"/>
    </source>
</evidence>
<evidence type="ECO:0000313" key="11">
    <source>
        <dbReference type="EMBL" id="KAK2071405.1"/>
    </source>
</evidence>
<dbReference type="InterPro" id="IPR018333">
    <property type="entry name" value="Squalene_cyclase"/>
</dbReference>
<dbReference type="SUPFAM" id="SSF49764">
    <property type="entry name" value="HSP20-like chaperones"/>
    <property type="match status" value="1"/>
</dbReference>
<dbReference type="Pfam" id="PF13243">
    <property type="entry name" value="SQHop_cyclase_C"/>
    <property type="match status" value="1"/>
</dbReference>
<feature type="compositionally biased region" description="Polar residues" evidence="8">
    <location>
        <begin position="1199"/>
        <end position="1211"/>
    </location>
</feature>
<dbReference type="InterPro" id="IPR011990">
    <property type="entry name" value="TPR-like_helical_dom_sf"/>
</dbReference>
<dbReference type="InterPro" id="IPR032697">
    <property type="entry name" value="SQ_cyclase_N"/>
</dbReference>
<keyword evidence="5" id="KW-0752">Steroid biosynthesis</keyword>
<keyword evidence="12" id="KW-1185">Reference proteome</keyword>
<feature type="region of interest" description="Disordered" evidence="8">
    <location>
        <begin position="1"/>
        <end position="41"/>
    </location>
</feature>
<keyword evidence="3" id="KW-0444">Lipid biosynthesis</keyword>
<dbReference type="PANTHER" id="PTHR11764:SF20">
    <property type="entry name" value="LANOSTEROL SYNTHASE"/>
    <property type="match status" value="1"/>
</dbReference>
<keyword evidence="7" id="KW-0413">Isomerase</keyword>
<feature type="domain" description="SGS" evidence="9">
    <location>
        <begin position="1149"/>
        <end position="1232"/>
    </location>
</feature>
<reference evidence="11" key="1">
    <citation type="journal article" date="2023" name="Mol. Plant Microbe Interact.">
        <title>Elucidating the Obligate Nature and Biological Capacity of an Invasive Fungal Corn Pathogen.</title>
        <authorList>
            <person name="MacCready J.S."/>
            <person name="Roggenkamp E.M."/>
            <person name="Gdanetz K."/>
            <person name="Chilvers M.I."/>
        </authorList>
    </citation>
    <scope>NUCLEOTIDE SEQUENCE</scope>
    <source>
        <strain evidence="11">PM02</strain>
    </source>
</reference>
<dbReference type="PROSITE" id="PS51048">
    <property type="entry name" value="SGS"/>
    <property type="match status" value="1"/>
</dbReference>
<comment type="similarity">
    <text evidence="2">Belongs to the terpene cyclase/mutase family.</text>
</comment>
<dbReference type="GO" id="GO:0005811">
    <property type="term" value="C:lipid droplet"/>
    <property type="evidence" value="ECO:0007669"/>
    <property type="project" value="InterPro"/>
</dbReference>
<feature type="compositionally biased region" description="Basic and acidic residues" evidence="8">
    <location>
        <begin position="871"/>
        <end position="905"/>
    </location>
</feature>
<dbReference type="PROSITE" id="PS51203">
    <property type="entry name" value="CS"/>
    <property type="match status" value="1"/>
</dbReference>
<dbReference type="InterPro" id="IPR007699">
    <property type="entry name" value="SGS_dom"/>
</dbReference>
<evidence type="ECO:0000259" key="10">
    <source>
        <dbReference type="PROSITE" id="PS51203"/>
    </source>
</evidence>
<dbReference type="Pfam" id="PF05002">
    <property type="entry name" value="SGS"/>
    <property type="match status" value="1"/>
</dbReference>
<dbReference type="Gene3D" id="1.50.10.20">
    <property type="match status" value="2"/>
</dbReference>
<dbReference type="GO" id="GO:0016104">
    <property type="term" value="P:triterpenoid biosynthetic process"/>
    <property type="evidence" value="ECO:0007669"/>
    <property type="project" value="InterPro"/>
</dbReference>
<comment type="caution">
    <text evidence="11">The sequence shown here is derived from an EMBL/GenBank/DDBJ whole genome shotgun (WGS) entry which is preliminary data.</text>
</comment>
<evidence type="ECO:0000313" key="12">
    <source>
        <dbReference type="Proteomes" id="UP001217918"/>
    </source>
</evidence>
<feature type="region of interest" description="Disordered" evidence="8">
    <location>
        <begin position="1199"/>
        <end position="1232"/>
    </location>
</feature>
<feature type="compositionally biased region" description="Polar residues" evidence="8">
    <location>
        <begin position="972"/>
        <end position="981"/>
    </location>
</feature>
<dbReference type="NCBIfam" id="TIGR01787">
    <property type="entry name" value="squalene_cyclas"/>
    <property type="match status" value="1"/>
</dbReference>
<evidence type="ECO:0000256" key="4">
    <source>
        <dbReference type="ARBA" id="ARBA00022737"/>
    </source>
</evidence>
<dbReference type="Gene3D" id="2.60.40.790">
    <property type="match status" value="1"/>
</dbReference>
<dbReference type="InterPro" id="IPR008978">
    <property type="entry name" value="HSP20-like_chaperone"/>
</dbReference>
<dbReference type="SUPFAM" id="SSF48452">
    <property type="entry name" value="TPR-like"/>
    <property type="match status" value="1"/>
</dbReference>
<dbReference type="SFLD" id="SFLDG01016">
    <property type="entry name" value="Prenyltransferase_Like_2"/>
    <property type="match status" value="1"/>
</dbReference>
<evidence type="ECO:0000256" key="1">
    <source>
        <dbReference type="ARBA" id="ARBA00008509"/>
    </source>
</evidence>
<feature type="compositionally biased region" description="Basic residues" evidence="8">
    <location>
        <begin position="1"/>
        <end position="10"/>
    </location>
</feature>
<keyword evidence="4" id="KW-0677">Repeat</keyword>
<dbReference type="Proteomes" id="UP001217918">
    <property type="component" value="Unassembled WGS sequence"/>
</dbReference>